<dbReference type="InterPro" id="IPR001647">
    <property type="entry name" value="HTH_TetR"/>
</dbReference>
<dbReference type="GO" id="GO:0003700">
    <property type="term" value="F:DNA-binding transcription factor activity"/>
    <property type="evidence" value="ECO:0007669"/>
    <property type="project" value="TreeGrafter"/>
</dbReference>
<dbReference type="PROSITE" id="PS50977">
    <property type="entry name" value="HTH_TETR_2"/>
    <property type="match status" value="1"/>
</dbReference>
<dbReference type="Gene3D" id="1.10.357.10">
    <property type="entry name" value="Tetracycline Repressor, domain 2"/>
    <property type="match status" value="1"/>
</dbReference>
<sequence length="201" mass="21938">MNDEKLPSTRERILAAAAAILAEDGLAARLSVRAVAARAGVSTGSLRHHFPTQRDLRDEVTHRIFDWVARSSRIDDTSRPARDRLVECLGGILAAAGTGPHAREALATAVRTFVTAEQTEQVRESYLAIERDTHNRVESWLASLAEEGALAGNDIPRSARFLSTVVNGLAFERAMPAQDALTERERETLHVAVDAVLRTHA</sequence>
<organism evidence="6 7">
    <name type="scientific">Streptomyces diacarni</name>
    <dbReference type="NCBI Taxonomy" id="2800381"/>
    <lineage>
        <taxon>Bacteria</taxon>
        <taxon>Bacillati</taxon>
        <taxon>Actinomycetota</taxon>
        <taxon>Actinomycetes</taxon>
        <taxon>Kitasatosporales</taxon>
        <taxon>Streptomycetaceae</taxon>
        <taxon>Streptomyces</taxon>
    </lineage>
</organism>
<dbReference type="InterPro" id="IPR050109">
    <property type="entry name" value="HTH-type_TetR-like_transc_reg"/>
</dbReference>
<comment type="caution">
    <text evidence="6">The sequence shown here is derived from an EMBL/GenBank/DDBJ whole genome shotgun (WGS) entry which is preliminary data.</text>
</comment>
<dbReference type="InterPro" id="IPR009057">
    <property type="entry name" value="Homeodomain-like_sf"/>
</dbReference>
<dbReference type="Proteomes" id="UP000252914">
    <property type="component" value="Unassembled WGS sequence"/>
</dbReference>
<keyword evidence="7" id="KW-1185">Reference proteome</keyword>
<dbReference type="EMBL" id="QOIN01000046">
    <property type="protein sequence ID" value="RCG21539.1"/>
    <property type="molecule type" value="Genomic_DNA"/>
</dbReference>
<protein>
    <submittedName>
        <fullName evidence="6">TetR/AcrR family transcriptional regulator</fullName>
    </submittedName>
</protein>
<reference evidence="6 7" key="1">
    <citation type="submission" date="2018-06" db="EMBL/GenBank/DDBJ databases">
        <title>Streptomyces reniochalinae sp. nov. and Streptomyces diacarnus sp. nov. from marine sponges.</title>
        <authorList>
            <person name="Li L."/>
        </authorList>
    </citation>
    <scope>NUCLEOTIDE SEQUENCE [LARGE SCALE GENOMIC DNA]</scope>
    <source>
        <strain evidence="6 7">LHW51701</strain>
    </source>
</reference>
<evidence type="ECO:0000256" key="2">
    <source>
        <dbReference type="ARBA" id="ARBA00023125"/>
    </source>
</evidence>
<dbReference type="PANTHER" id="PTHR30055:SF234">
    <property type="entry name" value="HTH-TYPE TRANSCRIPTIONAL REGULATOR BETI"/>
    <property type="match status" value="1"/>
</dbReference>
<dbReference type="GO" id="GO:0000976">
    <property type="term" value="F:transcription cis-regulatory region binding"/>
    <property type="evidence" value="ECO:0007669"/>
    <property type="project" value="TreeGrafter"/>
</dbReference>
<keyword evidence="3" id="KW-0804">Transcription</keyword>
<proteinExistence type="predicted"/>
<feature type="domain" description="HTH tetR-type" evidence="5">
    <location>
        <begin position="7"/>
        <end position="68"/>
    </location>
</feature>
<dbReference type="InterPro" id="IPR036271">
    <property type="entry name" value="Tet_transcr_reg_TetR-rel_C_sf"/>
</dbReference>
<evidence type="ECO:0000256" key="4">
    <source>
        <dbReference type="PROSITE-ProRule" id="PRU00335"/>
    </source>
</evidence>
<evidence type="ECO:0000313" key="7">
    <source>
        <dbReference type="Proteomes" id="UP000252914"/>
    </source>
</evidence>
<dbReference type="SUPFAM" id="SSF48498">
    <property type="entry name" value="Tetracyclin repressor-like, C-terminal domain"/>
    <property type="match status" value="1"/>
</dbReference>
<dbReference type="RefSeq" id="WP_114023170.1">
    <property type="nucleotide sequence ID" value="NZ_QOIN01000046.1"/>
</dbReference>
<dbReference type="SUPFAM" id="SSF46689">
    <property type="entry name" value="Homeodomain-like"/>
    <property type="match status" value="1"/>
</dbReference>
<keyword evidence="2 4" id="KW-0238">DNA-binding</keyword>
<dbReference type="PANTHER" id="PTHR30055">
    <property type="entry name" value="HTH-TYPE TRANSCRIPTIONAL REGULATOR RUTR"/>
    <property type="match status" value="1"/>
</dbReference>
<name>A0A367EV10_9ACTN</name>
<evidence type="ECO:0000259" key="5">
    <source>
        <dbReference type="PROSITE" id="PS50977"/>
    </source>
</evidence>
<dbReference type="AlphaFoldDB" id="A0A367EV10"/>
<feature type="DNA-binding region" description="H-T-H motif" evidence="4">
    <location>
        <begin position="31"/>
        <end position="50"/>
    </location>
</feature>
<evidence type="ECO:0000313" key="6">
    <source>
        <dbReference type="EMBL" id="RCG21539.1"/>
    </source>
</evidence>
<keyword evidence="1" id="KW-0805">Transcription regulation</keyword>
<gene>
    <name evidence="6" type="ORF">DTL70_19215</name>
</gene>
<dbReference type="Pfam" id="PF00440">
    <property type="entry name" value="TetR_N"/>
    <property type="match status" value="1"/>
</dbReference>
<evidence type="ECO:0000256" key="3">
    <source>
        <dbReference type="ARBA" id="ARBA00023163"/>
    </source>
</evidence>
<accession>A0A367EV10</accession>
<evidence type="ECO:0000256" key="1">
    <source>
        <dbReference type="ARBA" id="ARBA00023015"/>
    </source>
</evidence>